<dbReference type="PROSITE" id="PS50889">
    <property type="entry name" value="S4"/>
    <property type="match status" value="1"/>
</dbReference>
<dbReference type="Pfam" id="PF00486">
    <property type="entry name" value="Trans_reg_C"/>
    <property type="match status" value="1"/>
</dbReference>
<dbReference type="SMART" id="SM00862">
    <property type="entry name" value="Trans_reg_C"/>
    <property type="match status" value="1"/>
</dbReference>
<dbReference type="Gene3D" id="2.60.200.20">
    <property type="match status" value="1"/>
</dbReference>
<gene>
    <name evidence="10" type="ORF">FDO65_04825</name>
</gene>
<dbReference type="InterPro" id="IPR011990">
    <property type="entry name" value="TPR-like_helical_dom_sf"/>
</dbReference>
<dbReference type="Gene3D" id="1.25.40.10">
    <property type="entry name" value="Tetratricopeptide repeat domain"/>
    <property type="match status" value="1"/>
</dbReference>
<evidence type="ECO:0000259" key="9">
    <source>
        <dbReference type="PROSITE" id="PS51755"/>
    </source>
</evidence>
<proteinExistence type="inferred from homology"/>
<dbReference type="SMART" id="SM00240">
    <property type="entry name" value="FHA"/>
    <property type="match status" value="1"/>
</dbReference>
<dbReference type="RefSeq" id="WP_137448284.1">
    <property type="nucleotide sequence ID" value="NZ_SZZH01000001.1"/>
</dbReference>
<evidence type="ECO:0000256" key="3">
    <source>
        <dbReference type="ARBA" id="ARBA00023015"/>
    </source>
</evidence>
<dbReference type="InterPro" id="IPR005158">
    <property type="entry name" value="BTAD"/>
</dbReference>
<dbReference type="InterPro" id="IPR036388">
    <property type="entry name" value="WH-like_DNA-bd_sf"/>
</dbReference>
<dbReference type="PANTHER" id="PTHR35807">
    <property type="entry name" value="TRANSCRIPTIONAL REGULATOR REDD-RELATED"/>
    <property type="match status" value="1"/>
</dbReference>
<dbReference type="InterPro" id="IPR016032">
    <property type="entry name" value="Sig_transdc_resp-reg_C-effctor"/>
</dbReference>
<dbReference type="GO" id="GO:0000160">
    <property type="term" value="P:phosphorelay signal transduction system"/>
    <property type="evidence" value="ECO:0007669"/>
    <property type="project" value="InterPro"/>
</dbReference>
<evidence type="ECO:0000259" key="8">
    <source>
        <dbReference type="PROSITE" id="PS50006"/>
    </source>
</evidence>
<keyword evidence="3" id="KW-0805">Transcription regulation</keyword>
<dbReference type="CDD" id="cd15831">
    <property type="entry name" value="BTAD"/>
    <property type="match status" value="1"/>
</dbReference>
<dbReference type="PROSITE" id="PS50006">
    <property type="entry name" value="FHA_DOMAIN"/>
    <property type="match status" value="1"/>
</dbReference>
<dbReference type="CDD" id="cd00060">
    <property type="entry name" value="FHA"/>
    <property type="match status" value="1"/>
</dbReference>
<keyword evidence="4 7" id="KW-0238">DNA-binding</keyword>
<evidence type="ECO:0000256" key="6">
    <source>
        <dbReference type="PROSITE-ProRule" id="PRU00182"/>
    </source>
</evidence>
<dbReference type="Pfam" id="PF03704">
    <property type="entry name" value="BTAD"/>
    <property type="match status" value="1"/>
</dbReference>
<dbReference type="SUPFAM" id="SSF48452">
    <property type="entry name" value="TPR-like"/>
    <property type="match status" value="1"/>
</dbReference>
<comment type="caution">
    <text evidence="10">The sequence shown here is derived from an EMBL/GenBank/DDBJ whole genome shotgun (WGS) entry which is preliminary data.</text>
</comment>
<dbReference type="GO" id="GO:0003677">
    <property type="term" value="F:DNA binding"/>
    <property type="evidence" value="ECO:0007669"/>
    <property type="project" value="UniProtKB-UniRule"/>
</dbReference>
<dbReference type="EMBL" id="SZZH01000001">
    <property type="protein sequence ID" value="TKV60981.1"/>
    <property type="molecule type" value="Genomic_DNA"/>
</dbReference>
<dbReference type="OrthoDB" id="4336084at2"/>
<accession>A0A4U6QKW8</accession>
<feature type="domain" description="OmpR/PhoB-type" evidence="9">
    <location>
        <begin position="1"/>
        <end position="100"/>
    </location>
</feature>
<organism evidence="10 11">
    <name type="scientific">Nakamurella flava</name>
    <dbReference type="NCBI Taxonomy" id="2576308"/>
    <lineage>
        <taxon>Bacteria</taxon>
        <taxon>Bacillati</taxon>
        <taxon>Actinomycetota</taxon>
        <taxon>Actinomycetes</taxon>
        <taxon>Nakamurellales</taxon>
        <taxon>Nakamurellaceae</taxon>
        <taxon>Nakamurella</taxon>
    </lineage>
</organism>
<dbReference type="FunFam" id="1.25.40.10:FF:000222">
    <property type="entry name" value="SARP family transcriptional regulator"/>
    <property type="match status" value="1"/>
</dbReference>
<keyword evidence="6" id="KW-0694">RNA-binding</keyword>
<feature type="domain" description="FHA" evidence="8">
    <location>
        <begin position="322"/>
        <end position="371"/>
    </location>
</feature>
<name>A0A4U6QKW8_9ACTN</name>
<evidence type="ECO:0000313" key="10">
    <source>
        <dbReference type="EMBL" id="TKV60981.1"/>
    </source>
</evidence>
<dbReference type="SUPFAM" id="SSF46894">
    <property type="entry name" value="C-terminal effector domain of the bipartite response regulators"/>
    <property type="match status" value="1"/>
</dbReference>
<evidence type="ECO:0000313" key="11">
    <source>
        <dbReference type="Proteomes" id="UP000306985"/>
    </source>
</evidence>
<evidence type="ECO:0000256" key="4">
    <source>
        <dbReference type="ARBA" id="ARBA00023125"/>
    </source>
</evidence>
<dbReference type="InterPro" id="IPR008984">
    <property type="entry name" value="SMAD_FHA_dom_sf"/>
</dbReference>
<evidence type="ECO:0000256" key="1">
    <source>
        <dbReference type="ARBA" id="ARBA00005820"/>
    </source>
</evidence>
<protein>
    <submittedName>
        <fullName evidence="10">FHA domain-containing protein</fullName>
    </submittedName>
</protein>
<evidence type="ECO:0000256" key="7">
    <source>
        <dbReference type="PROSITE-ProRule" id="PRU01091"/>
    </source>
</evidence>
<dbReference type="GO" id="GO:0003723">
    <property type="term" value="F:RNA binding"/>
    <property type="evidence" value="ECO:0007669"/>
    <property type="project" value="UniProtKB-KW"/>
</dbReference>
<dbReference type="SUPFAM" id="SSF49879">
    <property type="entry name" value="SMAD/FHA domain"/>
    <property type="match status" value="1"/>
</dbReference>
<dbReference type="PANTHER" id="PTHR35807:SF1">
    <property type="entry name" value="TRANSCRIPTIONAL REGULATOR REDD"/>
    <property type="match status" value="1"/>
</dbReference>
<sequence length="398" mass="42324">MTPAVVDLRVLGPLELRRDGTPVALPGGKPRALLAVLTVNRNRVVSSDGLADAIWDGEPPVNWTASLQVFVSSLRRALRAAEVEPMLTLVTQAPGYRLQIDDALVDAGRFARATLVGSELLRSERYAPAADELRTGLAEWRGPALADLRGRRFADEYAVAVEEDRLLAVQARVDADLACDENAAVIAELRRLTTEHPLREPFWAQLVTALYRLGRQAEALAALRAVREILADELGIDPGAALRRLERVVLAQEPLPAPAGRTRPPLTAAHLAAAGAGRGASVTGVASAPTVAETALVSGGARVVVLTGPTAGRAATVRPAGLRIGRMPDNDLVVTGEKVSRHHAEIRPAGGGYRVVDLRSTNGVHVNGRRIDGDQQLRDGDVLRIGGVELRLEVDPGP</sequence>
<keyword evidence="5" id="KW-0804">Transcription</keyword>
<dbReference type="Proteomes" id="UP000306985">
    <property type="component" value="Unassembled WGS sequence"/>
</dbReference>
<evidence type="ECO:0000256" key="2">
    <source>
        <dbReference type="ARBA" id="ARBA00022553"/>
    </source>
</evidence>
<dbReference type="InterPro" id="IPR001867">
    <property type="entry name" value="OmpR/PhoB-type_DNA-bd"/>
</dbReference>
<keyword evidence="11" id="KW-1185">Reference proteome</keyword>
<dbReference type="Gene3D" id="1.10.10.10">
    <property type="entry name" value="Winged helix-like DNA-binding domain superfamily/Winged helix DNA-binding domain"/>
    <property type="match status" value="1"/>
</dbReference>
<reference evidence="10 11" key="1">
    <citation type="submission" date="2019-05" db="EMBL/GenBank/DDBJ databases">
        <title>Nakamurella sp. N5BH11, whole genome shotgun sequence.</title>
        <authorList>
            <person name="Tuo L."/>
        </authorList>
    </citation>
    <scope>NUCLEOTIDE SEQUENCE [LARGE SCALE GENOMIC DNA]</scope>
    <source>
        <strain evidence="10 11">N5BH11</strain>
    </source>
</reference>
<dbReference type="InterPro" id="IPR000253">
    <property type="entry name" value="FHA_dom"/>
</dbReference>
<dbReference type="PROSITE" id="PS51755">
    <property type="entry name" value="OMPR_PHOB"/>
    <property type="match status" value="1"/>
</dbReference>
<dbReference type="Pfam" id="PF00498">
    <property type="entry name" value="FHA"/>
    <property type="match status" value="1"/>
</dbReference>
<keyword evidence="2" id="KW-0597">Phosphoprotein</keyword>
<dbReference type="AlphaFoldDB" id="A0A4U6QKW8"/>
<dbReference type="SMART" id="SM01043">
    <property type="entry name" value="BTAD"/>
    <property type="match status" value="1"/>
</dbReference>
<dbReference type="InterPro" id="IPR051677">
    <property type="entry name" value="AfsR-DnrI-RedD_regulator"/>
</dbReference>
<comment type="similarity">
    <text evidence="1">Belongs to the AfsR/DnrI/RedD regulatory family.</text>
</comment>
<evidence type="ECO:0000256" key="5">
    <source>
        <dbReference type="ARBA" id="ARBA00023163"/>
    </source>
</evidence>
<dbReference type="GO" id="GO:0006355">
    <property type="term" value="P:regulation of DNA-templated transcription"/>
    <property type="evidence" value="ECO:0007669"/>
    <property type="project" value="InterPro"/>
</dbReference>
<feature type="DNA-binding region" description="OmpR/PhoB-type" evidence="7">
    <location>
        <begin position="1"/>
        <end position="100"/>
    </location>
</feature>